<dbReference type="EMBL" id="CZPT02001300">
    <property type="protein sequence ID" value="SCU69724.1"/>
    <property type="molecule type" value="Genomic_DNA"/>
</dbReference>
<comment type="caution">
    <text evidence="1">The sequence shown here is derived from an EMBL/GenBank/DDBJ whole genome shotgun (WGS) entry which is preliminary data.</text>
</comment>
<reference evidence="1" key="1">
    <citation type="submission" date="2016-09" db="EMBL/GenBank/DDBJ databases">
        <authorList>
            <person name="Hebert L."/>
            <person name="Moumen B."/>
        </authorList>
    </citation>
    <scope>NUCLEOTIDE SEQUENCE [LARGE SCALE GENOMIC DNA]</scope>
    <source>
        <strain evidence="1">OVI</strain>
    </source>
</reference>
<organism evidence="1 2">
    <name type="scientific">Trypanosoma equiperdum</name>
    <dbReference type="NCBI Taxonomy" id="5694"/>
    <lineage>
        <taxon>Eukaryota</taxon>
        <taxon>Discoba</taxon>
        <taxon>Euglenozoa</taxon>
        <taxon>Kinetoplastea</taxon>
        <taxon>Metakinetoplastina</taxon>
        <taxon>Trypanosomatida</taxon>
        <taxon>Trypanosomatidae</taxon>
        <taxon>Trypanosoma</taxon>
    </lineage>
</organism>
<keyword evidence="2" id="KW-1185">Reference proteome</keyword>
<dbReference type="VEuPathDB" id="TriTrypDB:TEOVI_000129300"/>
<proteinExistence type="predicted"/>
<dbReference type="Proteomes" id="UP000195570">
    <property type="component" value="Unassembled WGS sequence"/>
</dbReference>
<evidence type="ECO:0000313" key="1">
    <source>
        <dbReference type="EMBL" id="SCU69724.1"/>
    </source>
</evidence>
<protein>
    <submittedName>
        <fullName evidence="1">Uncharacterized protein</fullName>
    </submittedName>
</protein>
<dbReference type="RefSeq" id="XP_067080635.1">
    <property type="nucleotide sequence ID" value="XM_067224534.1"/>
</dbReference>
<dbReference type="GeneID" id="92375233"/>
<evidence type="ECO:0000313" key="2">
    <source>
        <dbReference type="Proteomes" id="UP000195570"/>
    </source>
</evidence>
<accession>A0A1G4ICG8</accession>
<sequence length="252" mass="28303">MRMSLTTRRPFCPVLLNIGSSRAVTLSHFHAKVCPSITATVKQTIRELDDEASPNHQRRQESCFSSGELRLRPYGFSPERPQLQHESWSCAWHSYLNAVRLRGEVSAAGVAPLPPTATSANSTSHNDDEFFPMTGTLTLPVPVVVPTSNNEPSNETIMMEFFRVDAFIPVRVQMYHVMRRLIKMQAVWNNIVAIGIVVPTHEVEYFISAARAAHASDGERTPHALLSRKPSVLVYDPEGLRFQAPESKRLRK</sequence>
<dbReference type="AlphaFoldDB" id="A0A1G4ICG8"/>
<gene>
    <name evidence="1" type="ORF">TEOVI_000129300</name>
</gene>
<name>A0A1G4ICG8_TRYEQ</name>